<evidence type="ECO:0000313" key="2">
    <source>
        <dbReference type="Proteomes" id="UP000694892"/>
    </source>
</evidence>
<accession>A0A974CBZ3</accession>
<dbReference type="PANTHER" id="PTHR46888">
    <property type="entry name" value="ZINC KNUCKLE DOMAINCONTAINING PROTEIN-RELATED"/>
    <property type="match status" value="1"/>
</dbReference>
<dbReference type="PANTHER" id="PTHR46888:SF12">
    <property type="match status" value="1"/>
</dbReference>
<dbReference type="Gene3D" id="1.10.4020.10">
    <property type="entry name" value="DNA breaking-rejoining enzymes"/>
    <property type="match status" value="1"/>
</dbReference>
<dbReference type="AlphaFoldDB" id="A0A974CBZ3"/>
<reference evidence="2" key="1">
    <citation type="journal article" date="2016" name="Nature">
        <title>Genome evolution in the allotetraploid frog Xenopus laevis.</title>
        <authorList>
            <person name="Session A.M."/>
            <person name="Uno Y."/>
            <person name="Kwon T."/>
            <person name="Chapman J.A."/>
            <person name="Toyoda A."/>
            <person name="Takahashi S."/>
            <person name="Fukui A."/>
            <person name="Hikosaka A."/>
            <person name="Suzuki A."/>
            <person name="Kondo M."/>
            <person name="van Heeringen S.J."/>
            <person name="Quigley I."/>
            <person name="Heinz S."/>
            <person name="Ogino H."/>
            <person name="Ochi H."/>
            <person name="Hellsten U."/>
            <person name="Lyons J.B."/>
            <person name="Simakov O."/>
            <person name="Putnam N."/>
            <person name="Stites J."/>
            <person name="Kuroki Y."/>
            <person name="Tanaka T."/>
            <person name="Michiue T."/>
            <person name="Watanabe M."/>
            <person name="Bogdanovic O."/>
            <person name="Lister R."/>
            <person name="Georgiou G."/>
            <person name="Paranjpe S.S."/>
            <person name="van Kruijsbergen I."/>
            <person name="Shu S."/>
            <person name="Carlson J."/>
            <person name="Kinoshita T."/>
            <person name="Ohta Y."/>
            <person name="Mawaribuchi S."/>
            <person name="Jenkins J."/>
            <person name="Grimwood J."/>
            <person name="Schmutz J."/>
            <person name="Mitros T."/>
            <person name="Mozaffari S.V."/>
            <person name="Suzuki Y."/>
            <person name="Haramoto Y."/>
            <person name="Yamamoto T.S."/>
            <person name="Takagi C."/>
            <person name="Heald R."/>
            <person name="Miller K."/>
            <person name="Haudenschild C."/>
            <person name="Kitzman J."/>
            <person name="Nakayama T."/>
            <person name="Izutsu Y."/>
            <person name="Robert J."/>
            <person name="Fortriede J."/>
            <person name="Burns K."/>
            <person name="Lotay V."/>
            <person name="Karimi K."/>
            <person name="Yasuoka Y."/>
            <person name="Dichmann D.S."/>
            <person name="Flajnik M.F."/>
            <person name="Houston D.W."/>
            <person name="Shendure J."/>
            <person name="DuPasquier L."/>
            <person name="Vize P.D."/>
            <person name="Zorn A.M."/>
            <person name="Ito M."/>
            <person name="Marcotte E.M."/>
            <person name="Wallingford J.B."/>
            <person name="Ito Y."/>
            <person name="Asashima M."/>
            <person name="Ueno N."/>
            <person name="Matsuda Y."/>
            <person name="Veenstra G.J."/>
            <person name="Fujiyama A."/>
            <person name="Harland R.M."/>
            <person name="Taira M."/>
            <person name="Rokhsar D.S."/>
        </authorList>
    </citation>
    <scope>NUCLEOTIDE SEQUENCE [LARGE SCALE GENOMIC DNA]</scope>
    <source>
        <strain evidence="2">J</strain>
    </source>
</reference>
<gene>
    <name evidence="1" type="ORF">XELAEV_18037235mg</name>
</gene>
<protein>
    <submittedName>
        <fullName evidence="1">Uncharacterized protein</fullName>
    </submittedName>
</protein>
<dbReference type="Proteomes" id="UP000694892">
    <property type="component" value="Chromosome 7S"/>
</dbReference>
<proteinExistence type="predicted"/>
<name>A0A974CBZ3_XENLA</name>
<organism evidence="1 2">
    <name type="scientific">Xenopus laevis</name>
    <name type="common">African clawed frog</name>
    <dbReference type="NCBI Taxonomy" id="8355"/>
    <lineage>
        <taxon>Eukaryota</taxon>
        <taxon>Metazoa</taxon>
        <taxon>Chordata</taxon>
        <taxon>Craniata</taxon>
        <taxon>Vertebrata</taxon>
        <taxon>Euteleostomi</taxon>
        <taxon>Amphibia</taxon>
        <taxon>Batrachia</taxon>
        <taxon>Anura</taxon>
        <taxon>Pipoidea</taxon>
        <taxon>Pipidae</taxon>
        <taxon>Xenopodinae</taxon>
        <taxon>Xenopus</taxon>
        <taxon>Xenopus</taxon>
    </lineage>
</organism>
<evidence type="ECO:0000313" key="1">
    <source>
        <dbReference type="EMBL" id="OCT70312.1"/>
    </source>
</evidence>
<sequence>MNQAVLQNYVPRISRKEFKAFHESMGDVDGFLRDFEDHRGDYSLLILKEQFYLTCPREITEWVKERKPSTLDDTTALADEALLIKPQWKRLLEQSPRQSAPAMTSQGARHQFTLHTSGVPWQHFFSNSRPNPSPLGMSTGPRIAFAIYADNQVRSGIQSVKPHTVNYIEVDPEWSEEMPTSPEEWSSIPTLSVTPRGVYGICKVPQSYPEQRQCHLQDVLLDGCRITGFRDSGALLTIADPRVVRPEAIHPGPGILIEVAGKELKYIPKLLSIWTMAAGRRSAG</sequence>
<dbReference type="SUPFAM" id="SSF47353">
    <property type="entry name" value="Retrovirus capsid dimerization domain-like"/>
    <property type="match status" value="1"/>
</dbReference>
<dbReference type="InterPro" id="IPR038269">
    <property type="entry name" value="SCAN_sf"/>
</dbReference>
<dbReference type="EMBL" id="CM004479">
    <property type="protein sequence ID" value="OCT70312.1"/>
    <property type="molecule type" value="Genomic_DNA"/>
</dbReference>